<evidence type="ECO:0000256" key="1">
    <source>
        <dbReference type="SAM" id="Phobius"/>
    </source>
</evidence>
<keyword evidence="1" id="KW-0472">Membrane</keyword>
<evidence type="ECO:0000313" key="2">
    <source>
        <dbReference type="EMBL" id="AXK51692.1"/>
    </source>
</evidence>
<reference evidence="2 3" key="1">
    <citation type="submission" date="2018-07" db="EMBL/GenBank/DDBJ databases">
        <title>Complete genome sequence of Spiroplasma alleghenense PLHS-1 (ATCC 51752).</title>
        <authorList>
            <person name="Chou L."/>
            <person name="Lee T.-Y."/>
            <person name="Tsai Y.-M."/>
            <person name="Kuo C.-H."/>
        </authorList>
    </citation>
    <scope>NUCLEOTIDE SEQUENCE [LARGE SCALE GENOMIC DNA]</scope>
    <source>
        <strain evidence="2 3">PLHS-1</strain>
    </source>
</reference>
<keyword evidence="1" id="KW-1133">Transmembrane helix</keyword>
<dbReference type="Proteomes" id="UP000254792">
    <property type="component" value="Chromosome"/>
</dbReference>
<organism evidence="2 3">
    <name type="scientific">Spiroplasma alleghenense</name>
    <dbReference type="NCBI Taxonomy" id="216931"/>
    <lineage>
        <taxon>Bacteria</taxon>
        <taxon>Bacillati</taxon>
        <taxon>Mycoplasmatota</taxon>
        <taxon>Mollicutes</taxon>
        <taxon>Entomoplasmatales</taxon>
        <taxon>Spiroplasmataceae</taxon>
        <taxon>Spiroplasma</taxon>
    </lineage>
</organism>
<gene>
    <name evidence="2" type="ORF">SALLE_v1c10220</name>
</gene>
<feature type="transmembrane region" description="Helical" evidence="1">
    <location>
        <begin position="30"/>
        <end position="51"/>
    </location>
</feature>
<accession>A0A345Z513</accession>
<protein>
    <submittedName>
        <fullName evidence="2">Uncharacterized protein</fullName>
    </submittedName>
</protein>
<proteinExistence type="predicted"/>
<keyword evidence="3" id="KW-1185">Reference proteome</keyword>
<dbReference type="KEGG" id="salx:SALLE_v1c10220"/>
<dbReference type="AlphaFoldDB" id="A0A345Z513"/>
<name>A0A345Z513_9MOLU</name>
<keyword evidence="1" id="KW-0812">Transmembrane</keyword>
<dbReference type="EMBL" id="CP031376">
    <property type="protein sequence ID" value="AXK51692.1"/>
    <property type="molecule type" value="Genomic_DNA"/>
</dbReference>
<evidence type="ECO:0000313" key="3">
    <source>
        <dbReference type="Proteomes" id="UP000254792"/>
    </source>
</evidence>
<sequence length="65" mass="7776">MHLALIIWFIMVTLKINVSGKIDTNLTRQIKIITWISFLAINPVLWIYGWISTYYYKQIGKREFV</sequence>